<reference evidence="3" key="1">
    <citation type="submission" date="2010-03" db="EMBL/GenBank/DDBJ databases">
        <title>The genome sequence of Synergistetes sp. SGP1.</title>
        <authorList>
            <consortium name="metaHIT consortium -- http://www.metahit.eu/"/>
            <person name="Pajon A."/>
            <person name="Turner K."/>
            <person name="Parkhill J."/>
            <person name="Wade W."/>
            <person name="Vartoukian S."/>
        </authorList>
    </citation>
    <scope>NUCLEOTIDE SEQUENCE [LARGE SCALE GENOMIC DNA]</scope>
    <source>
        <strain evidence="3">SGP1</strain>
    </source>
</reference>
<sequence length="307" mass="34706">MTRRGDEFLSRLIYYVLFLLILLAAIRIYFSWLDSYRLSHPQIIEAFAAGYVEEQPLEGILLWDEQPVFAPQDGVFTYPSPLPRRVAKGEMLAALDGVAIRAPYPAYFYPALDGQEGHWFYSKLWPDFAPFPFFRPAVLLENGTQLRKGAPIGKLVPQPQTLRCIAYLDGTPSLLRSLRMRKAAIRIKTEPEGKERKAEVVSFKTMGQKVKVCLRLPFFPPEALRSRSFSARVVAGDQQGVMVPDSTVITKDGRNVIFLLQGNRVLSRDVEGFPAGMGHFFIVRGVMPGNKLILDADTIQESIVRIW</sequence>
<dbReference type="EMBL" id="FP929056">
    <property type="protein sequence ID" value="CBL28898.1"/>
    <property type="molecule type" value="Genomic_DNA"/>
</dbReference>
<feature type="transmembrane region" description="Helical" evidence="1">
    <location>
        <begin position="12"/>
        <end position="32"/>
    </location>
</feature>
<keyword evidence="1" id="KW-0812">Transmembrane</keyword>
<dbReference type="Proteomes" id="UP000008957">
    <property type="component" value="Chromosome"/>
</dbReference>
<name>A0AB94IYU5_9BACT</name>
<evidence type="ECO:0000313" key="2">
    <source>
        <dbReference type="EMBL" id="CBL28898.1"/>
    </source>
</evidence>
<organism evidence="2 3">
    <name type="scientific">Fretibacterium fastidiosum</name>
    <dbReference type="NCBI Taxonomy" id="651822"/>
    <lineage>
        <taxon>Bacteria</taxon>
        <taxon>Thermotogati</taxon>
        <taxon>Synergistota</taxon>
        <taxon>Synergistia</taxon>
        <taxon>Synergistales</taxon>
        <taxon>Aminobacteriaceae</taxon>
        <taxon>Fretibacterium</taxon>
    </lineage>
</organism>
<protein>
    <submittedName>
        <fullName evidence="2">Uncharacterized protein</fullName>
    </submittedName>
</protein>
<dbReference type="RefSeq" id="WP_015557045.1">
    <property type="nucleotide sequence ID" value="NC_021038.1"/>
</dbReference>
<evidence type="ECO:0000256" key="1">
    <source>
        <dbReference type="SAM" id="Phobius"/>
    </source>
</evidence>
<evidence type="ECO:0000313" key="3">
    <source>
        <dbReference type="Proteomes" id="UP000008957"/>
    </source>
</evidence>
<reference evidence="2 3" key="2">
    <citation type="submission" date="2010-03" db="EMBL/GenBank/DDBJ databases">
        <authorList>
            <person name="Pajon A."/>
        </authorList>
    </citation>
    <scope>NUCLEOTIDE SEQUENCE [LARGE SCALE GENOMIC DNA]</scope>
    <source>
        <strain evidence="2 3">SGP1</strain>
    </source>
</reference>
<dbReference type="KEGG" id="sbr:SY1_21800"/>
<gene>
    <name evidence="2" type="ORF">SY1_21800</name>
</gene>
<keyword evidence="1" id="KW-0472">Membrane</keyword>
<dbReference type="AlphaFoldDB" id="A0AB94IYU5"/>
<keyword evidence="3" id="KW-1185">Reference proteome</keyword>
<proteinExistence type="predicted"/>
<accession>A0AB94IYU5</accession>
<keyword evidence="1" id="KW-1133">Transmembrane helix</keyword>